<gene>
    <name evidence="2" type="ORF">Vafri_14793</name>
</gene>
<reference evidence="2" key="1">
    <citation type="journal article" date="2021" name="Proc. Natl. Acad. Sci. U.S.A.">
        <title>Three genomes in the algal genus Volvox reveal the fate of a haploid sex-determining region after a transition to homothallism.</title>
        <authorList>
            <person name="Yamamoto K."/>
            <person name="Hamaji T."/>
            <person name="Kawai-Toyooka H."/>
            <person name="Matsuzaki R."/>
            <person name="Takahashi F."/>
            <person name="Nishimura Y."/>
            <person name="Kawachi M."/>
            <person name="Noguchi H."/>
            <person name="Minakuchi Y."/>
            <person name="Umen J.G."/>
            <person name="Toyoda A."/>
            <person name="Nozaki H."/>
        </authorList>
    </citation>
    <scope>NUCLEOTIDE SEQUENCE</scope>
    <source>
        <strain evidence="2">NIES-3780</strain>
    </source>
</reference>
<evidence type="ECO:0000313" key="3">
    <source>
        <dbReference type="Proteomes" id="UP000747399"/>
    </source>
</evidence>
<dbReference type="InterPro" id="IPR016181">
    <property type="entry name" value="Acyl_CoA_acyltransferase"/>
</dbReference>
<dbReference type="InterPro" id="IPR000182">
    <property type="entry name" value="GNAT_dom"/>
</dbReference>
<accession>A0A8J4BEU1</accession>
<protein>
    <recommendedName>
        <fullName evidence="1">N-acetyltransferase domain-containing protein</fullName>
    </recommendedName>
</protein>
<feature type="domain" description="N-acetyltransferase" evidence="1">
    <location>
        <begin position="62"/>
        <end position="217"/>
    </location>
</feature>
<dbReference type="Pfam" id="PF13508">
    <property type="entry name" value="Acetyltransf_7"/>
    <property type="match status" value="1"/>
</dbReference>
<dbReference type="PROSITE" id="PS51186">
    <property type="entry name" value="GNAT"/>
    <property type="match status" value="1"/>
</dbReference>
<sequence>MAQVSKQSRLVRGNRIKLATVHTALLGIQNVQRFRTLQSTFCNYKMVHWTAEDRRPHVQEGYYFRTATEDDLASIQNLVLLEKMNPLGLDPRRFTVACCTRIDATAAPDRSAGSPPATAGMARATDAVAGIVQVVPLSSSGAGGGAVKLQSLVVSPEHRKKGLGSALVRQRLSALRPGTPVWLTAVERGVSFYRKLGFLLRELREVPRELLFEVAAGTIVARLAVNQRLVVMSTTTPPTPMISPISTDTIVPPLQNDR</sequence>
<dbReference type="CDD" id="cd04301">
    <property type="entry name" value="NAT_SF"/>
    <property type="match status" value="1"/>
</dbReference>
<dbReference type="EMBL" id="BNCO01000038">
    <property type="protein sequence ID" value="GIL60160.1"/>
    <property type="molecule type" value="Genomic_DNA"/>
</dbReference>
<comment type="caution">
    <text evidence="2">The sequence shown here is derived from an EMBL/GenBank/DDBJ whole genome shotgun (WGS) entry which is preliminary data.</text>
</comment>
<dbReference type="Gene3D" id="3.40.630.30">
    <property type="match status" value="1"/>
</dbReference>
<evidence type="ECO:0000313" key="2">
    <source>
        <dbReference type="EMBL" id="GIL60160.1"/>
    </source>
</evidence>
<keyword evidence="3" id="KW-1185">Reference proteome</keyword>
<dbReference type="AlphaFoldDB" id="A0A8J4BEU1"/>
<evidence type="ECO:0000259" key="1">
    <source>
        <dbReference type="PROSITE" id="PS51186"/>
    </source>
</evidence>
<name>A0A8J4BEU1_9CHLO</name>
<dbReference type="Proteomes" id="UP000747399">
    <property type="component" value="Unassembled WGS sequence"/>
</dbReference>
<proteinExistence type="predicted"/>
<dbReference type="GO" id="GO:0016747">
    <property type="term" value="F:acyltransferase activity, transferring groups other than amino-acyl groups"/>
    <property type="evidence" value="ECO:0007669"/>
    <property type="project" value="InterPro"/>
</dbReference>
<dbReference type="SUPFAM" id="SSF55729">
    <property type="entry name" value="Acyl-CoA N-acyltransferases (Nat)"/>
    <property type="match status" value="1"/>
</dbReference>
<organism evidence="2 3">
    <name type="scientific">Volvox africanus</name>
    <dbReference type="NCBI Taxonomy" id="51714"/>
    <lineage>
        <taxon>Eukaryota</taxon>
        <taxon>Viridiplantae</taxon>
        <taxon>Chlorophyta</taxon>
        <taxon>core chlorophytes</taxon>
        <taxon>Chlorophyceae</taxon>
        <taxon>CS clade</taxon>
        <taxon>Chlamydomonadales</taxon>
        <taxon>Volvocaceae</taxon>
        <taxon>Volvox</taxon>
    </lineage>
</organism>